<evidence type="ECO:0000313" key="4">
    <source>
        <dbReference type="Proteomes" id="UP000298049"/>
    </source>
</evidence>
<dbReference type="InterPro" id="IPR027021">
    <property type="entry name" value="C-di-GMP_BP_PA4608"/>
</dbReference>
<keyword evidence="1" id="KW-0547">Nucleotide-binding</keyword>
<dbReference type="KEGG" id="hmi:soil367_03525"/>
<dbReference type="PIRSF" id="PIRSF028141">
    <property type="entry name" value="C-di-GMP_BP_PA4608"/>
    <property type="match status" value="1"/>
</dbReference>
<sequence length="127" mass="14465">MTNQERRRFHRVLFDAPCEIHQSENVWDSQVLDISLKGVLVRRPDHWDGDVEAPLEVVINLENGAAIVMAVLLKHVERVQLGFQCQYIDLESASHLRRLVELNIGNDELLQRDLAELGAKSGSEPED</sequence>
<feature type="domain" description="PilZ" evidence="2">
    <location>
        <begin position="5"/>
        <end position="101"/>
    </location>
</feature>
<evidence type="ECO:0000313" key="3">
    <source>
        <dbReference type="EMBL" id="QCF25083.1"/>
    </source>
</evidence>
<reference evidence="3 4" key="1">
    <citation type="submission" date="2018-07" db="EMBL/GenBank/DDBJ databases">
        <title>Marsedoiliclastica nanhaica gen. nov. sp. nov., a novel marine hydrocarbonoclastic bacterium isolated from an in-situ enriched hydrocarbon-degrading consortium in deep-sea sediment.</title>
        <authorList>
            <person name="Dong C."/>
            <person name="Ma T."/>
            <person name="Liu R."/>
            <person name="Shao Z."/>
        </authorList>
    </citation>
    <scope>NUCLEOTIDE SEQUENCE [LARGE SCALE GENOMIC DNA]</scope>
    <source>
        <strain evidence="4">soil36-7</strain>
    </source>
</reference>
<keyword evidence="1" id="KW-0973">c-di-GMP</keyword>
<comment type="subunit">
    <text evidence="1">Monomer in both c-di-GMP-bound and free forms.</text>
</comment>
<evidence type="ECO:0000259" key="2">
    <source>
        <dbReference type="Pfam" id="PF07238"/>
    </source>
</evidence>
<dbReference type="RefSeq" id="WP_136546951.1">
    <property type="nucleotide sequence ID" value="NZ_CP031093.1"/>
</dbReference>
<name>A0A4P7XEU7_9ALTE</name>
<dbReference type="GO" id="GO:0035438">
    <property type="term" value="F:cyclic-di-GMP binding"/>
    <property type="evidence" value="ECO:0007669"/>
    <property type="project" value="InterPro"/>
</dbReference>
<dbReference type="Proteomes" id="UP000298049">
    <property type="component" value="Chromosome"/>
</dbReference>
<dbReference type="Pfam" id="PF07238">
    <property type="entry name" value="PilZ"/>
    <property type="match status" value="1"/>
</dbReference>
<dbReference type="Gene3D" id="2.40.10.220">
    <property type="entry name" value="predicted glycosyltransferase like domains"/>
    <property type="match status" value="1"/>
</dbReference>
<dbReference type="OrthoDB" id="5298508at2"/>
<evidence type="ECO:0000256" key="1">
    <source>
        <dbReference type="PIRNR" id="PIRNR028141"/>
    </source>
</evidence>
<dbReference type="InterPro" id="IPR009875">
    <property type="entry name" value="PilZ_domain"/>
</dbReference>
<accession>A0A4P7XEU7</accession>
<dbReference type="EMBL" id="CP031093">
    <property type="protein sequence ID" value="QCF25083.1"/>
    <property type="molecule type" value="Genomic_DNA"/>
</dbReference>
<proteinExistence type="predicted"/>
<protein>
    <recommendedName>
        <fullName evidence="1">Cyclic diguanosine monophosphate-binding protein</fullName>
        <shortName evidence="1">c-di-GMP-binding protein</shortName>
    </recommendedName>
    <alternativeName>
        <fullName evidence="1">Pilz domain-containing protein</fullName>
    </alternativeName>
</protein>
<comment type="function">
    <text evidence="1">Binds the second messenger bis-(3'-5') cyclic dimeric guanosine monophosphate (c-di-GMP). Can bind two c-di-GMP molecules per monomer. May play a role in bacterial second-messenger regulated processes. Binding to c-di-GMP induces a conformational change of the C- and N-termini resulting in the exposure of a highly negative surface on one side of the protein to a possible effector protein.</text>
</comment>
<organism evidence="3 4">
    <name type="scientific">Hydrocarboniclastica marina</name>
    <dbReference type="NCBI Taxonomy" id="2259620"/>
    <lineage>
        <taxon>Bacteria</taxon>
        <taxon>Pseudomonadati</taxon>
        <taxon>Pseudomonadota</taxon>
        <taxon>Gammaproteobacteria</taxon>
        <taxon>Alteromonadales</taxon>
        <taxon>Alteromonadaceae</taxon>
        <taxon>Hydrocarboniclastica</taxon>
    </lineage>
</organism>
<gene>
    <name evidence="3" type="ORF">soil367_03525</name>
</gene>
<dbReference type="AlphaFoldDB" id="A0A4P7XEU7"/>
<keyword evidence="4" id="KW-1185">Reference proteome</keyword>
<dbReference type="SUPFAM" id="SSF141371">
    <property type="entry name" value="PilZ domain-like"/>
    <property type="match status" value="1"/>
</dbReference>